<dbReference type="InterPro" id="IPR045231">
    <property type="entry name" value="Yip1/4-like"/>
</dbReference>
<evidence type="ECO:0000313" key="8">
    <source>
        <dbReference type="EMBL" id="CAE0371811.1"/>
    </source>
</evidence>
<evidence type="ECO:0000256" key="1">
    <source>
        <dbReference type="ARBA" id="ARBA00004141"/>
    </source>
</evidence>
<evidence type="ECO:0000256" key="6">
    <source>
        <dbReference type="SAM" id="MobiDB-lite"/>
    </source>
</evidence>
<gene>
    <name evidence="8" type="ORF">ALAG00032_LOCUS12593</name>
</gene>
<feature type="compositionally biased region" description="Polar residues" evidence="6">
    <location>
        <begin position="26"/>
        <end position="47"/>
    </location>
</feature>
<protein>
    <recommendedName>
        <fullName evidence="9">Protein YIPF</fullName>
    </recommendedName>
</protein>
<evidence type="ECO:0000256" key="3">
    <source>
        <dbReference type="ARBA" id="ARBA00022692"/>
    </source>
</evidence>
<evidence type="ECO:0000256" key="5">
    <source>
        <dbReference type="ARBA" id="ARBA00023136"/>
    </source>
</evidence>
<dbReference type="GO" id="GO:0005802">
    <property type="term" value="C:trans-Golgi network"/>
    <property type="evidence" value="ECO:0007669"/>
    <property type="project" value="TreeGrafter"/>
</dbReference>
<dbReference type="GO" id="GO:0048280">
    <property type="term" value="P:vesicle fusion with Golgi apparatus"/>
    <property type="evidence" value="ECO:0007669"/>
    <property type="project" value="TreeGrafter"/>
</dbReference>
<evidence type="ECO:0000256" key="7">
    <source>
        <dbReference type="SAM" id="Phobius"/>
    </source>
</evidence>
<keyword evidence="4 7" id="KW-1133">Transmembrane helix</keyword>
<evidence type="ECO:0000256" key="2">
    <source>
        <dbReference type="ARBA" id="ARBA00010596"/>
    </source>
</evidence>
<evidence type="ECO:0008006" key="9">
    <source>
        <dbReference type="Google" id="ProtNLM"/>
    </source>
</evidence>
<proteinExistence type="inferred from homology"/>
<dbReference type="GO" id="GO:0006888">
    <property type="term" value="P:endoplasmic reticulum to Golgi vesicle-mediated transport"/>
    <property type="evidence" value="ECO:0007669"/>
    <property type="project" value="InterPro"/>
</dbReference>
<dbReference type="GO" id="GO:0016020">
    <property type="term" value="C:membrane"/>
    <property type="evidence" value="ECO:0007669"/>
    <property type="project" value="UniProtKB-SubCell"/>
</dbReference>
<feature type="transmembrane region" description="Helical" evidence="7">
    <location>
        <begin position="215"/>
        <end position="235"/>
    </location>
</feature>
<evidence type="ECO:0000256" key="4">
    <source>
        <dbReference type="ARBA" id="ARBA00022989"/>
    </source>
</evidence>
<dbReference type="AlphaFoldDB" id="A0A7S3NNB3"/>
<feature type="transmembrane region" description="Helical" evidence="7">
    <location>
        <begin position="247"/>
        <end position="264"/>
    </location>
</feature>
<dbReference type="EMBL" id="HBIJ01019205">
    <property type="protein sequence ID" value="CAE0371811.1"/>
    <property type="molecule type" value="Transcribed_RNA"/>
</dbReference>
<feature type="transmembrane region" description="Helical" evidence="7">
    <location>
        <begin position="155"/>
        <end position="173"/>
    </location>
</feature>
<dbReference type="PANTHER" id="PTHR21236:SF2">
    <property type="entry name" value="PROTEIN YIPF"/>
    <property type="match status" value="1"/>
</dbReference>
<dbReference type="PANTHER" id="PTHR21236">
    <property type="entry name" value="GOLGI MEMBRANE PROTEIN YIP1"/>
    <property type="match status" value="1"/>
</dbReference>
<comment type="subcellular location">
    <subcellularLocation>
        <location evidence="1">Membrane</location>
        <topology evidence="1">Multi-pass membrane protein</topology>
    </subcellularLocation>
</comment>
<feature type="transmembrane region" description="Helical" evidence="7">
    <location>
        <begin position="185"/>
        <end position="209"/>
    </location>
</feature>
<reference evidence="8" key="1">
    <citation type="submission" date="2021-01" db="EMBL/GenBank/DDBJ databases">
        <authorList>
            <person name="Corre E."/>
            <person name="Pelletier E."/>
            <person name="Niang G."/>
            <person name="Scheremetjew M."/>
            <person name="Finn R."/>
            <person name="Kale V."/>
            <person name="Holt S."/>
            <person name="Cochrane G."/>
            <person name="Meng A."/>
            <person name="Brown T."/>
            <person name="Cohen L."/>
        </authorList>
    </citation>
    <scope>NUCLEOTIDE SEQUENCE</scope>
    <source>
        <strain evidence="8">CCMP1510</strain>
    </source>
</reference>
<sequence>MRPETQGVPQYFNPATAANGPGGFTPASTYVNQGATPFEQNWFTNESSYEEDDETSPALLAKNGKPSPSRMKRSRSALEAARGFPVEEIDDEDAIPLLEELGISFSDIWAKTKLVLRPTLKEIDEHVVEDADLAGPIVFGLCLGGMLLLRGKVHFGYIYGFGVSSCVATYVVLNLMAPPESSIEFAHVVSFLGYCLLPVIVLAAFALIIKLTGTVGTLLAATCVFASTWTSTRLFETKLKARHQRFLIAYPVGLIYSTFVLITIF</sequence>
<name>A0A7S3NNB3_9STRA</name>
<keyword evidence="3 7" id="KW-0812">Transmembrane</keyword>
<accession>A0A7S3NNB3</accession>
<organism evidence="8">
    <name type="scientific">Aureoumbra lagunensis</name>
    <dbReference type="NCBI Taxonomy" id="44058"/>
    <lineage>
        <taxon>Eukaryota</taxon>
        <taxon>Sar</taxon>
        <taxon>Stramenopiles</taxon>
        <taxon>Ochrophyta</taxon>
        <taxon>Pelagophyceae</taxon>
        <taxon>Pelagomonadales</taxon>
        <taxon>Aureoumbra</taxon>
    </lineage>
</organism>
<comment type="similarity">
    <text evidence="2">Belongs to the YIP1 family.</text>
</comment>
<keyword evidence="5 7" id="KW-0472">Membrane</keyword>
<feature type="region of interest" description="Disordered" evidence="6">
    <location>
        <begin position="1"/>
        <end position="76"/>
    </location>
</feature>